<comment type="caution">
    <text evidence="1">The sequence shown here is derived from an EMBL/GenBank/DDBJ whole genome shotgun (WGS) entry which is preliminary data.</text>
</comment>
<protein>
    <submittedName>
        <fullName evidence="1">Uncharacterized protein</fullName>
    </submittedName>
</protein>
<evidence type="ECO:0000313" key="1">
    <source>
        <dbReference type="EMBL" id="RSN67380.1"/>
    </source>
</evidence>
<dbReference type="EMBL" id="RCOR01000044">
    <property type="protein sequence ID" value="RSN67380.1"/>
    <property type="molecule type" value="Genomic_DNA"/>
</dbReference>
<dbReference type="Proteomes" id="UP000278149">
    <property type="component" value="Unassembled WGS sequence"/>
</dbReference>
<dbReference type="AlphaFoldDB" id="A0A429G0L4"/>
<accession>A0A429G0L4</accession>
<proteinExistence type="predicted"/>
<name>A0A429G0L4_9CREN</name>
<reference evidence="1 2" key="1">
    <citation type="submission" date="2018-10" db="EMBL/GenBank/DDBJ databases">
        <title>Co-occurring genomic capacity for anaerobic methane metabolism and dissimilatory sulfite reduction discovered in the Korarchaeota.</title>
        <authorList>
            <person name="Mckay L.J."/>
            <person name="Dlakic M."/>
            <person name="Fields M.W."/>
            <person name="Delmont T.O."/>
            <person name="Eren A.M."/>
            <person name="Jay Z.J."/>
            <person name="Klingelsmith K.B."/>
            <person name="Rusch D.B."/>
            <person name="Inskeep W.P."/>
        </authorList>
    </citation>
    <scope>NUCLEOTIDE SEQUENCE [LARGE SCALE GENOMIC DNA]</scope>
    <source>
        <strain evidence="1 2">WS</strain>
    </source>
</reference>
<gene>
    <name evidence="1" type="ORF">D9Q81_08605</name>
</gene>
<organism evidence="1 2">
    <name type="scientific">Candidatus Korarchaeum cryptofilum</name>
    <dbReference type="NCBI Taxonomy" id="498846"/>
    <lineage>
        <taxon>Archaea</taxon>
        <taxon>Thermoproteota</taxon>
        <taxon>Candidatus Korarchaeia</taxon>
        <taxon>Candidatus Korarchaeales</taxon>
        <taxon>Candidatus Korarchaeaceae</taxon>
        <taxon>Candidatus Korarchaeum</taxon>
    </lineage>
</organism>
<sequence length="466" mass="52261">MREAIRYTLNSLGLFWEEVHEPDPIKHMVSIFPEESEFVPVVTPSIFIGSTALAYFGGDKVEGKRSPPMPSGFLELNKEKSPFFGSKYSFDCERLSRTNPIFRKDGIILVGYDLFKTVAYFLMGAELSLGMKQVKTPDNRINLAAISEIRGVEARVPAADLHARLLLSLILMLHKSEGLPLVLKRASPPGRRGALAISVPVQRIGRSRSLIGKLKNLLRKREIWIEKISKMQESITFFAGRGEDYSPSGIGESLLALEENGHEVGLLASPKASVSHEAILDEYRELAEILKRGDLGIRFRSIESTINEAFESAMFVKAKYTIVGEIYQGFGYPLGVSRPLKVGSIWSIPTLGRVRRERAADVMEEIAKRGSFVSLDAMTELSVLTAINEALKREIWITTPSKMIERLEGVYNVRGTFRYDRRYLEGKITSQTPLDVQVLVIPPDGKETVLELNLEENKPHQINLRI</sequence>
<evidence type="ECO:0000313" key="2">
    <source>
        <dbReference type="Proteomes" id="UP000278149"/>
    </source>
</evidence>